<dbReference type="Gene3D" id="3.20.20.140">
    <property type="entry name" value="Metal-dependent hydrolases"/>
    <property type="match status" value="1"/>
</dbReference>
<dbReference type="AlphaFoldDB" id="A0A2N8KKJ9"/>
<dbReference type="PANTHER" id="PTHR46124">
    <property type="entry name" value="D-AMINOACYL-TRNA DEACYLASE"/>
    <property type="match status" value="1"/>
</dbReference>
<dbReference type="PANTHER" id="PTHR46124:SF2">
    <property type="entry name" value="D-AMINOACYL-TRNA DEACYLASE"/>
    <property type="match status" value="1"/>
</dbReference>
<evidence type="ECO:0000256" key="3">
    <source>
        <dbReference type="ARBA" id="ARBA00022801"/>
    </source>
</evidence>
<comment type="caution">
    <text evidence="5">The sequence shown here is derived from an EMBL/GenBank/DDBJ whole genome shotgun (WGS) entry which is preliminary data.</text>
</comment>
<keyword evidence="3" id="KW-0378">Hydrolase</keyword>
<keyword evidence="2 4" id="KW-0479">Metal-binding</keyword>
<name>A0A2N8KKJ9_9BURK</name>
<feature type="binding site" evidence="4">
    <location>
        <position position="159"/>
    </location>
    <ligand>
        <name>a divalent metal cation</name>
        <dbReference type="ChEBI" id="CHEBI:60240"/>
        <label>2</label>
    </ligand>
</feature>
<reference evidence="5 6" key="1">
    <citation type="submission" date="2018-01" db="EMBL/GenBank/DDBJ databases">
        <title>The draft genome of an aniline degradation strain ANB-1.</title>
        <authorList>
            <person name="Zhang L."/>
            <person name="Jiang J."/>
        </authorList>
    </citation>
    <scope>NUCLEOTIDE SEQUENCE [LARGE SCALE GENOMIC DNA]</scope>
    <source>
        <strain evidence="5 6">ANB-1</strain>
    </source>
</reference>
<dbReference type="InterPro" id="IPR018228">
    <property type="entry name" value="DNase_TatD-rel_CS"/>
</dbReference>
<dbReference type="InterPro" id="IPR001130">
    <property type="entry name" value="TatD-like"/>
</dbReference>
<feature type="binding site" evidence="4">
    <location>
        <position position="136"/>
    </location>
    <ligand>
        <name>a divalent metal cation</name>
        <dbReference type="ChEBI" id="CHEBI:60240"/>
        <label>2</label>
    </ligand>
</feature>
<evidence type="ECO:0000256" key="4">
    <source>
        <dbReference type="PIRSR" id="PIRSR005902-1"/>
    </source>
</evidence>
<feature type="binding site" evidence="4">
    <location>
        <position position="96"/>
    </location>
    <ligand>
        <name>a divalent metal cation</name>
        <dbReference type="ChEBI" id="CHEBI:60240"/>
        <label>1</label>
    </ligand>
</feature>
<dbReference type="EMBL" id="POQS01000002">
    <property type="protein sequence ID" value="PND33984.1"/>
    <property type="molecule type" value="Genomic_DNA"/>
</dbReference>
<feature type="binding site" evidence="4">
    <location>
        <position position="8"/>
    </location>
    <ligand>
        <name>a divalent metal cation</name>
        <dbReference type="ChEBI" id="CHEBI:60240"/>
        <label>1</label>
    </ligand>
</feature>
<dbReference type="InterPro" id="IPR032466">
    <property type="entry name" value="Metal_Hydrolase"/>
</dbReference>
<dbReference type="PIRSF" id="PIRSF005902">
    <property type="entry name" value="DNase_TatD"/>
    <property type="match status" value="1"/>
</dbReference>
<comment type="similarity">
    <text evidence="1">Belongs to the metallo-dependent hydrolases superfamily. TatD-type hydrolase family.</text>
</comment>
<proteinExistence type="inferred from homology"/>
<evidence type="ECO:0000256" key="1">
    <source>
        <dbReference type="ARBA" id="ARBA00009275"/>
    </source>
</evidence>
<evidence type="ECO:0000313" key="6">
    <source>
        <dbReference type="Proteomes" id="UP000235994"/>
    </source>
</evidence>
<gene>
    <name evidence="5" type="ORF">C1I89_06950</name>
</gene>
<dbReference type="Pfam" id="PF01026">
    <property type="entry name" value="TatD_DNase"/>
    <property type="match status" value="1"/>
</dbReference>
<dbReference type="RefSeq" id="WP_102772066.1">
    <property type="nucleotide sequence ID" value="NZ_POQS01000002.1"/>
</dbReference>
<dbReference type="FunFam" id="3.20.20.140:FF:000005">
    <property type="entry name" value="TatD family hydrolase"/>
    <property type="match status" value="1"/>
</dbReference>
<keyword evidence="6" id="KW-1185">Reference proteome</keyword>
<evidence type="ECO:0000313" key="5">
    <source>
        <dbReference type="EMBL" id="PND33984.1"/>
    </source>
</evidence>
<dbReference type="SUPFAM" id="SSF51556">
    <property type="entry name" value="Metallo-dependent hydrolases"/>
    <property type="match status" value="1"/>
</dbReference>
<organism evidence="5 6">
    <name type="scientific">Achromobacter pulmonis</name>
    <dbReference type="NCBI Taxonomy" id="1389932"/>
    <lineage>
        <taxon>Bacteria</taxon>
        <taxon>Pseudomonadati</taxon>
        <taxon>Pseudomonadota</taxon>
        <taxon>Betaproteobacteria</taxon>
        <taxon>Burkholderiales</taxon>
        <taxon>Alcaligenaceae</taxon>
        <taxon>Achromobacter</taxon>
    </lineage>
</organism>
<evidence type="ECO:0000256" key="2">
    <source>
        <dbReference type="ARBA" id="ARBA00022723"/>
    </source>
</evidence>
<dbReference type="GO" id="GO:0046872">
    <property type="term" value="F:metal ion binding"/>
    <property type="evidence" value="ECO:0007669"/>
    <property type="project" value="UniProtKB-KW"/>
</dbReference>
<dbReference type="GO" id="GO:0016788">
    <property type="term" value="F:hydrolase activity, acting on ester bonds"/>
    <property type="evidence" value="ECO:0007669"/>
    <property type="project" value="InterPro"/>
</dbReference>
<feature type="binding site" evidence="4">
    <location>
        <position position="209"/>
    </location>
    <ligand>
        <name>a divalent metal cation</name>
        <dbReference type="ChEBI" id="CHEBI:60240"/>
        <label>1</label>
    </ligand>
</feature>
<feature type="binding site" evidence="4">
    <location>
        <position position="6"/>
    </location>
    <ligand>
        <name>a divalent metal cation</name>
        <dbReference type="ChEBI" id="CHEBI:60240"/>
        <label>1</label>
    </ligand>
</feature>
<dbReference type="PROSITE" id="PS01137">
    <property type="entry name" value="TATD_1"/>
    <property type="match status" value="1"/>
</dbReference>
<accession>A0A2N8KKJ9</accession>
<dbReference type="CDD" id="cd01310">
    <property type="entry name" value="TatD_DNAse"/>
    <property type="match status" value="1"/>
</dbReference>
<dbReference type="Proteomes" id="UP000235994">
    <property type="component" value="Unassembled WGS sequence"/>
</dbReference>
<protein>
    <submittedName>
        <fullName evidence="5">DNAase</fullName>
    </submittedName>
</protein>
<sequence length="272" mass="29476">MLIDTHCHLDAAEFDADREQVADEAREAGVQSIVIPAIERANFPVVRELAGRTAGGAYALGIHPLYVQRADDADLDALRAAVKQSLGDPRFVAIGEIGLDFFVPGIASGEPRARQERFYAAQLAMAAEFGLPVLLHVRKSQDILLKYLRRHPRIGGIAHAFNGSAQQAQAFIDQGFALGLGGAMTYERALQIRRHAVEVDLAHLVLETDAPDIPPAWLHPPQRRNRPAELARIAQVLAELRGLTTAQVAHATTANALRVLPRLPAAILADAD</sequence>